<sequence length="71" mass="7468">MVTDMVTGEGLALQPSSNVEMCNTSLETPIACPYTLPPIMKLANCGGTKGVRSIKGVERAKDTSSEGSMVY</sequence>
<accession>A0ABQ7CKW0</accession>
<comment type="caution">
    <text evidence="1">The sequence shown here is derived from an EMBL/GenBank/DDBJ whole genome shotgun (WGS) entry which is preliminary data.</text>
</comment>
<keyword evidence="2" id="KW-1185">Reference proteome</keyword>
<reference evidence="1 2" key="1">
    <citation type="journal article" date="2020" name="BMC Genomics">
        <title>Intraspecific diversification of the crop wild relative Brassica cretica Lam. using demographic model selection.</title>
        <authorList>
            <person name="Kioukis A."/>
            <person name="Michalopoulou V.A."/>
            <person name="Briers L."/>
            <person name="Pirintsos S."/>
            <person name="Studholme D.J."/>
            <person name="Pavlidis P."/>
            <person name="Sarris P.F."/>
        </authorList>
    </citation>
    <scope>NUCLEOTIDE SEQUENCE [LARGE SCALE GENOMIC DNA]</scope>
    <source>
        <strain evidence="2">cv. PFS-1207/04</strain>
    </source>
</reference>
<dbReference type="Proteomes" id="UP000266723">
    <property type="component" value="Unassembled WGS sequence"/>
</dbReference>
<proteinExistence type="predicted"/>
<gene>
    <name evidence="1" type="ORF">DY000_02003625</name>
</gene>
<organism evidence="1 2">
    <name type="scientific">Brassica cretica</name>
    <name type="common">Mustard</name>
    <dbReference type="NCBI Taxonomy" id="69181"/>
    <lineage>
        <taxon>Eukaryota</taxon>
        <taxon>Viridiplantae</taxon>
        <taxon>Streptophyta</taxon>
        <taxon>Embryophyta</taxon>
        <taxon>Tracheophyta</taxon>
        <taxon>Spermatophyta</taxon>
        <taxon>Magnoliopsida</taxon>
        <taxon>eudicotyledons</taxon>
        <taxon>Gunneridae</taxon>
        <taxon>Pentapetalae</taxon>
        <taxon>rosids</taxon>
        <taxon>malvids</taxon>
        <taxon>Brassicales</taxon>
        <taxon>Brassicaceae</taxon>
        <taxon>Brassiceae</taxon>
        <taxon>Brassica</taxon>
    </lineage>
</organism>
<dbReference type="EMBL" id="QGKV02000832">
    <property type="protein sequence ID" value="KAF3552117.1"/>
    <property type="molecule type" value="Genomic_DNA"/>
</dbReference>
<name>A0ABQ7CKW0_BRACR</name>
<evidence type="ECO:0000313" key="1">
    <source>
        <dbReference type="EMBL" id="KAF3552117.1"/>
    </source>
</evidence>
<protein>
    <submittedName>
        <fullName evidence="1">Uncharacterized protein</fullName>
    </submittedName>
</protein>
<evidence type="ECO:0000313" key="2">
    <source>
        <dbReference type="Proteomes" id="UP000266723"/>
    </source>
</evidence>